<feature type="compositionally biased region" description="Basic residues" evidence="1">
    <location>
        <begin position="329"/>
        <end position="338"/>
    </location>
</feature>
<name>A0A9K3M1G5_9STRA</name>
<reference evidence="2" key="1">
    <citation type="journal article" date="2021" name="Sci. Rep.">
        <title>Diploid genomic architecture of Nitzschia inconspicua, an elite biomass production diatom.</title>
        <authorList>
            <person name="Oliver A."/>
            <person name="Podell S."/>
            <person name="Pinowska A."/>
            <person name="Traller J.C."/>
            <person name="Smith S.R."/>
            <person name="McClure R."/>
            <person name="Beliaev A."/>
            <person name="Bohutskyi P."/>
            <person name="Hill E.A."/>
            <person name="Rabines A."/>
            <person name="Zheng H."/>
            <person name="Allen L.Z."/>
            <person name="Kuo A."/>
            <person name="Grigoriev I.V."/>
            <person name="Allen A.E."/>
            <person name="Hazlebeck D."/>
            <person name="Allen E.E."/>
        </authorList>
    </citation>
    <scope>NUCLEOTIDE SEQUENCE</scope>
    <source>
        <strain evidence="2">Hildebrandi</strain>
    </source>
</reference>
<dbReference type="OrthoDB" id="56176at2759"/>
<dbReference type="Proteomes" id="UP000693970">
    <property type="component" value="Unassembled WGS sequence"/>
</dbReference>
<feature type="region of interest" description="Disordered" evidence="1">
    <location>
        <begin position="326"/>
        <end position="346"/>
    </location>
</feature>
<feature type="region of interest" description="Disordered" evidence="1">
    <location>
        <begin position="235"/>
        <end position="256"/>
    </location>
</feature>
<protein>
    <submittedName>
        <fullName evidence="2">Uncharacterized protein</fullName>
    </submittedName>
</protein>
<dbReference type="AlphaFoldDB" id="A0A9K3M1G5"/>
<keyword evidence="3" id="KW-1185">Reference proteome</keyword>
<dbReference type="EMBL" id="JAGRRH010000003">
    <property type="protein sequence ID" value="KAG7372304.1"/>
    <property type="molecule type" value="Genomic_DNA"/>
</dbReference>
<accession>A0A9K3M1G5</accession>
<sequence>MRKRLSDLRYLMQLVEKMVEEQGKWIANPSIEQANEMFEVGKDVLDISDFSEKGRKRRGLQMKWTSMVTQEMHNSSSNHLCDIFTLAVNQSAFSAPTTADTITLTAILAVALLAVISARLPPNSPMSLRHLCIFCPLVAAKDGDGEDALTINCDDNYFFLPKFPNQSFETALTGATSFDEAEAEITVNTQDPSLQIKSNESSVSTIRQGNLQQYHLSSLTKMTRIKVSIPLVEETSHDPTEEIRRDDLTEKENLNMEEDEGWYSIECASRYECNDDDQSDASDLTMPSFRPGQGDNKENKNRRKRSLPTSKMLQKVQKAVYTTVQTLRSKNKSSSRTKHANDDVDPTKGTGPSCSCLILLMEPASHTFEILPISYIPGVSFVSDLLEQIPLQSSFNFRLRFQNYSGLMALDTGITTVTQLPQSKPVPMRYSCEFHYYETQQQQDRDTTNADTIVPPLLVAILPEQPSIGESALESTENLARKLLSVTSVRKRLEFLQDMIVSSSLKEEEVVMDVIDGEST</sequence>
<evidence type="ECO:0000313" key="3">
    <source>
        <dbReference type="Proteomes" id="UP000693970"/>
    </source>
</evidence>
<gene>
    <name evidence="2" type="ORF">IV203_018447</name>
</gene>
<feature type="compositionally biased region" description="Basic and acidic residues" evidence="1">
    <location>
        <begin position="235"/>
        <end position="254"/>
    </location>
</feature>
<proteinExistence type="predicted"/>
<reference evidence="2" key="2">
    <citation type="submission" date="2021-04" db="EMBL/GenBank/DDBJ databases">
        <authorList>
            <person name="Podell S."/>
        </authorList>
    </citation>
    <scope>NUCLEOTIDE SEQUENCE</scope>
    <source>
        <strain evidence="2">Hildebrandi</strain>
    </source>
</reference>
<evidence type="ECO:0000256" key="1">
    <source>
        <dbReference type="SAM" id="MobiDB-lite"/>
    </source>
</evidence>
<comment type="caution">
    <text evidence="2">The sequence shown here is derived from an EMBL/GenBank/DDBJ whole genome shotgun (WGS) entry which is preliminary data.</text>
</comment>
<feature type="region of interest" description="Disordered" evidence="1">
    <location>
        <begin position="274"/>
        <end position="309"/>
    </location>
</feature>
<organism evidence="2 3">
    <name type="scientific">Nitzschia inconspicua</name>
    <dbReference type="NCBI Taxonomy" id="303405"/>
    <lineage>
        <taxon>Eukaryota</taxon>
        <taxon>Sar</taxon>
        <taxon>Stramenopiles</taxon>
        <taxon>Ochrophyta</taxon>
        <taxon>Bacillariophyta</taxon>
        <taxon>Bacillariophyceae</taxon>
        <taxon>Bacillariophycidae</taxon>
        <taxon>Bacillariales</taxon>
        <taxon>Bacillariaceae</taxon>
        <taxon>Nitzschia</taxon>
    </lineage>
</organism>
<evidence type="ECO:0000313" key="2">
    <source>
        <dbReference type="EMBL" id="KAG7372304.1"/>
    </source>
</evidence>